<dbReference type="RefSeq" id="WP_188910000.1">
    <property type="nucleotide sequence ID" value="NZ_BMIQ01000004.1"/>
</dbReference>
<evidence type="ECO:0000256" key="2">
    <source>
        <dbReference type="ARBA" id="ARBA00007482"/>
    </source>
</evidence>
<dbReference type="Proteomes" id="UP000644699">
    <property type="component" value="Unassembled WGS sequence"/>
</dbReference>
<feature type="binding site" evidence="13">
    <location>
        <position position="98"/>
    </location>
    <ligand>
        <name>Mg(2+)</name>
        <dbReference type="ChEBI" id="CHEBI:18420"/>
        <label>1</label>
    </ligand>
</feature>
<feature type="binding site" evidence="13">
    <location>
        <position position="166"/>
    </location>
    <ligand>
        <name>Mg(2+)</name>
        <dbReference type="ChEBI" id="CHEBI:18420"/>
        <label>1</label>
    </ligand>
</feature>
<keyword evidence="6 15" id="KW-0378">Hydrolase</keyword>
<dbReference type="NCBIfam" id="TIGR00052">
    <property type="entry name" value="nudix-type nucleoside diphosphatase, YffH/AdpP family"/>
    <property type="match status" value="1"/>
</dbReference>
<feature type="binding site" evidence="13">
    <location>
        <position position="114"/>
    </location>
    <ligand>
        <name>Mg(2+)</name>
        <dbReference type="ChEBI" id="CHEBI:18420"/>
        <label>1</label>
    </ligand>
</feature>
<dbReference type="EC" id="3.6.1.13" evidence="3"/>
<feature type="binding site" evidence="13">
    <location>
        <position position="118"/>
    </location>
    <ligand>
        <name>Mg(2+)</name>
        <dbReference type="ChEBI" id="CHEBI:18420"/>
        <label>1</label>
    </ligand>
</feature>
<feature type="domain" description="Nudix hydrolase" evidence="16">
    <location>
        <begin position="57"/>
        <end position="195"/>
    </location>
</feature>
<evidence type="ECO:0000259" key="16">
    <source>
        <dbReference type="PROSITE" id="PS51462"/>
    </source>
</evidence>
<dbReference type="GO" id="GO:0019693">
    <property type="term" value="P:ribose phosphate metabolic process"/>
    <property type="evidence" value="ECO:0007669"/>
    <property type="project" value="TreeGrafter"/>
</dbReference>
<dbReference type="InterPro" id="IPR020476">
    <property type="entry name" value="Nudix_hydrolase"/>
</dbReference>
<dbReference type="GO" id="GO:0046872">
    <property type="term" value="F:metal ion binding"/>
    <property type="evidence" value="ECO:0007669"/>
    <property type="project" value="UniProtKB-KW"/>
</dbReference>
<evidence type="ECO:0000256" key="3">
    <source>
        <dbReference type="ARBA" id="ARBA00012453"/>
    </source>
</evidence>
<reference evidence="17" key="2">
    <citation type="submission" date="2020-09" db="EMBL/GenBank/DDBJ databases">
        <authorList>
            <person name="Sun Q."/>
            <person name="Zhou Y."/>
        </authorList>
    </citation>
    <scope>NUCLEOTIDE SEQUENCE</scope>
    <source>
        <strain evidence="17">CGMCC 1.15367</strain>
    </source>
</reference>
<gene>
    <name evidence="17" type="primary">aspP</name>
    <name evidence="17" type="ORF">GCM10011390_30990</name>
</gene>
<dbReference type="GO" id="GO:0047631">
    <property type="term" value="F:ADP-ribose diphosphatase activity"/>
    <property type="evidence" value="ECO:0007669"/>
    <property type="project" value="UniProtKB-EC"/>
</dbReference>
<keyword evidence="5 13" id="KW-0479">Metal-binding</keyword>
<dbReference type="GO" id="GO:0019144">
    <property type="term" value="F:ADP-sugar diphosphatase activity"/>
    <property type="evidence" value="ECO:0007669"/>
    <property type="project" value="TreeGrafter"/>
</dbReference>
<dbReference type="SUPFAM" id="SSF55811">
    <property type="entry name" value="Nudix"/>
    <property type="match status" value="1"/>
</dbReference>
<evidence type="ECO:0000256" key="9">
    <source>
        <dbReference type="ARBA" id="ARBA00030162"/>
    </source>
</evidence>
<evidence type="ECO:0000256" key="11">
    <source>
        <dbReference type="ARBA" id="ARBA00033056"/>
    </source>
</evidence>
<dbReference type="PANTHER" id="PTHR11839">
    <property type="entry name" value="UDP/ADP-SUGAR PYROPHOSPHATASE"/>
    <property type="match status" value="1"/>
</dbReference>
<dbReference type="InterPro" id="IPR015797">
    <property type="entry name" value="NUDIX_hydrolase-like_dom_sf"/>
</dbReference>
<dbReference type="GO" id="GO:0005829">
    <property type="term" value="C:cytosol"/>
    <property type="evidence" value="ECO:0007669"/>
    <property type="project" value="TreeGrafter"/>
</dbReference>
<sequence length="221" mass="23604">MSSAHYRDLLADQPLDVEVLSRERLADGFRNFEAVTVTHEALDGARRIGPLRRELLSTGSVVVVVPYDPVLDAIVVIRQFRIGAALKTGHAAALELPAGVVDPGEEPDAAAARELFEESGLKALALERCFTMLPSPGLTDEYAIIYLALVDASRLQTSAGLADEHEDIRPIAAPAGRLIEAVDDGRIENGFLIACTHWFARKGRPLANGLAASLEAASEAG</sequence>
<dbReference type="AlphaFoldDB" id="A0A916ZQW3"/>
<evidence type="ECO:0000256" key="6">
    <source>
        <dbReference type="ARBA" id="ARBA00022801"/>
    </source>
</evidence>
<dbReference type="EMBL" id="BMIQ01000004">
    <property type="protein sequence ID" value="GGE09700.1"/>
    <property type="molecule type" value="Genomic_DNA"/>
</dbReference>
<dbReference type="GO" id="GO:0006753">
    <property type="term" value="P:nucleoside phosphate metabolic process"/>
    <property type="evidence" value="ECO:0007669"/>
    <property type="project" value="TreeGrafter"/>
</dbReference>
<comment type="similarity">
    <text evidence="2">Belongs to the Nudix hydrolase family. NudF subfamily.</text>
</comment>
<evidence type="ECO:0000256" key="1">
    <source>
        <dbReference type="ARBA" id="ARBA00001946"/>
    </source>
</evidence>
<feature type="short sequence motif" description="Nudix box" evidence="14">
    <location>
        <begin position="99"/>
        <end position="121"/>
    </location>
</feature>
<dbReference type="PRINTS" id="PR00502">
    <property type="entry name" value="NUDIXFAMILY"/>
</dbReference>
<reference evidence="17" key="1">
    <citation type="journal article" date="2014" name="Int. J. Syst. Evol. Microbiol.">
        <title>Complete genome sequence of Corynebacterium casei LMG S-19264T (=DSM 44701T), isolated from a smear-ripened cheese.</title>
        <authorList>
            <consortium name="US DOE Joint Genome Institute (JGI-PGF)"/>
            <person name="Walter F."/>
            <person name="Albersmeier A."/>
            <person name="Kalinowski J."/>
            <person name="Ruckert C."/>
        </authorList>
    </citation>
    <scope>NUCLEOTIDE SEQUENCE</scope>
    <source>
        <strain evidence="17">CGMCC 1.15367</strain>
    </source>
</reference>
<evidence type="ECO:0000256" key="10">
    <source>
        <dbReference type="ARBA" id="ARBA00030308"/>
    </source>
</evidence>
<dbReference type="PROSITE" id="PS51462">
    <property type="entry name" value="NUDIX"/>
    <property type="match status" value="1"/>
</dbReference>
<evidence type="ECO:0000256" key="4">
    <source>
        <dbReference type="ARBA" id="ARBA00013297"/>
    </source>
</evidence>
<dbReference type="InterPro" id="IPR000086">
    <property type="entry name" value="NUDIX_hydrolase_dom"/>
</dbReference>
<dbReference type="PROSITE" id="PS00893">
    <property type="entry name" value="NUDIX_BOX"/>
    <property type="match status" value="1"/>
</dbReference>
<evidence type="ECO:0000256" key="15">
    <source>
        <dbReference type="RuleBase" id="RU003476"/>
    </source>
</evidence>
<comment type="cofactor">
    <cofactor evidence="1 13">
        <name>Mg(2+)</name>
        <dbReference type="ChEBI" id="CHEBI:18420"/>
    </cofactor>
</comment>
<dbReference type="Pfam" id="PF00293">
    <property type="entry name" value="NUDIX"/>
    <property type="match status" value="1"/>
</dbReference>
<comment type="catalytic activity">
    <reaction evidence="12">
        <text>ADP-D-ribose + H2O = D-ribose 5-phosphate + AMP + 2 H(+)</text>
        <dbReference type="Rhea" id="RHEA:10412"/>
        <dbReference type="ChEBI" id="CHEBI:15377"/>
        <dbReference type="ChEBI" id="CHEBI:15378"/>
        <dbReference type="ChEBI" id="CHEBI:57967"/>
        <dbReference type="ChEBI" id="CHEBI:78346"/>
        <dbReference type="ChEBI" id="CHEBI:456215"/>
        <dbReference type="EC" id="3.6.1.13"/>
    </reaction>
</comment>
<evidence type="ECO:0000313" key="17">
    <source>
        <dbReference type="EMBL" id="GGE09700.1"/>
    </source>
</evidence>
<keyword evidence="18" id="KW-1185">Reference proteome</keyword>
<evidence type="ECO:0000256" key="7">
    <source>
        <dbReference type="ARBA" id="ARBA00022842"/>
    </source>
</evidence>
<organism evidence="17 18">
    <name type="scientific">Aureimonas endophytica</name>
    <dbReference type="NCBI Taxonomy" id="2027858"/>
    <lineage>
        <taxon>Bacteria</taxon>
        <taxon>Pseudomonadati</taxon>
        <taxon>Pseudomonadota</taxon>
        <taxon>Alphaproteobacteria</taxon>
        <taxon>Hyphomicrobiales</taxon>
        <taxon>Aurantimonadaceae</taxon>
        <taxon>Aureimonas</taxon>
    </lineage>
</organism>
<comment type="function">
    <text evidence="8">Acts on ADP-mannose and ADP-glucose as well as ADP-ribose. Prevents glycogen biosynthesis. The reaction catalyzed by this enzyme is a limiting step of the gluconeogenic process.</text>
</comment>
<dbReference type="PANTHER" id="PTHR11839:SF5">
    <property type="entry name" value="ADP-RIBOSE PYROPHOSPHATASE"/>
    <property type="match status" value="1"/>
</dbReference>
<keyword evidence="7 13" id="KW-0460">Magnesium</keyword>
<accession>A0A916ZQW3</accession>
<evidence type="ECO:0000313" key="18">
    <source>
        <dbReference type="Proteomes" id="UP000644699"/>
    </source>
</evidence>
<proteinExistence type="inferred from homology"/>
<comment type="caution">
    <text evidence="17">The sequence shown here is derived from an EMBL/GenBank/DDBJ whole genome shotgun (WGS) entry which is preliminary data.</text>
</comment>
<dbReference type="InterPro" id="IPR004385">
    <property type="entry name" value="NDP_pyrophosphatase"/>
</dbReference>
<evidence type="ECO:0000256" key="5">
    <source>
        <dbReference type="ARBA" id="ARBA00022723"/>
    </source>
</evidence>
<evidence type="ECO:0000256" key="14">
    <source>
        <dbReference type="PIRSR" id="PIRSR604385-3"/>
    </source>
</evidence>
<protein>
    <recommendedName>
        <fullName evidence="4">ADP-ribose pyrophosphatase</fullName>
        <ecNumber evidence="3">3.6.1.13</ecNumber>
    </recommendedName>
    <alternativeName>
        <fullName evidence="9">ADP-ribose diphosphatase</fullName>
    </alternativeName>
    <alternativeName>
        <fullName evidence="11">ADP-ribose phosphohydrolase</fullName>
    </alternativeName>
    <alternativeName>
        <fullName evidence="10">Adenosine diphosphoribose pyrophosphatase</fullName>
    </alternativeName>
</protein>
<dbReference type="InterPro" id="IPR020084">
    <property type="entry name" value="NUDIX_hydrolase_CS"/>
</dbReference>
<evidence type="ECO:0000256" key="12">
    <source>
        <dbReference type="ARBA" id="ARBA00049546"/>
    </source>
</evidence>
<name>A0A916ZQW3_9HYPH</name>
<dbReference type="Gene3D" id="3.90.79.10">
    <property type="entry name" value="Nucleoside Triphosphate Pyrophosphohydrolase"/>
    <property type="match status" value="1"/>
</dbReference>
<evidence type="ECO:0000256" key="13">
    <source>
        <dbReference type="PIRSR" id="PIRSR604385-2"/>
    </source>
</evidence>
<evidence type="ECO:0000256" key="8">
    <source>
        <dbReference type="ARBA" id="ARBA00025164"/>
    </source>
</evidence>